<dbReference type="CDD" id="cd04481">
    <property type="entry name" value="RPA1_DBD_B_like"/>
    <property type="match status" value="1"/>
</dbReference>
<reference evidence="1" key="1">
    <citation type="submission" date="2024-03" db="EMBL/GenBank/DDBJ databases">
        <title>WGS assembly of Saponaria officinalis var. Norfolk2.</title>
        <authorList>
            <person name="Jenkins J."/>
            <person name="Shu S."/>
            <person name="Grimwood J."/>
            <person name="Barry K."/>
            <person name="Goodstein D."/>
            <person name="Schmutz J."/>
            <person name="Leebens-Mack J."/>
            <person name="Osbourn A."/>
        </authorList>
    </citation>
    <scope>NUCLEOTIDE SEQUENCE [LARGE SCALE GENOMIC DNA]</scope>
    <source>
        <strain evidence="1">JIC</strain>
    </source>
</reference>
<comment type="caution">
    <text evidence="1">The sequence shown here is derived from an EMBL/GenBank/DDBJ whole genome shotgun (WGS) entry which is preliminary data.</text>
</comment>
<dbReference type="EMBL" id="JBDFQZ010000006">
    <property type="protein sequence ID" value="KAK9713619.1"/>
    <property type="molecule type" value="Genomic_DNA"/>
</dbReference>
<sequence length="106" mass="12156">MTLPVTLWGDFAETLKEYIADHVGLVVVILQFSMIRKFRDETSVSNYFYTSRLLLNPDIPEVEDLKKCFASDDTSHTLSEISAGNSVTIDEEFSRLSMRKFVDELQ</sequence>
<proteinExistence type="predicted"/>
<dbReference type="InterPro" id="IPR012340">
    <property type="entry name" value="NA-bd_OB-fold"/>
</dbReference>
<dbReference type="Proteomes" id="UP001443914">
    <property type="component" value="Unassembled WGS sequence"/>
</dbReference>
<dbReference type="AlphaFoldDB" id="A0AAW1K435"/>
<dbReference type="Gene3D" id="2.40.50.140">
    <property type="entry name" value="Nucleic acid-binding proteins"/>
    <property type="match status" value="1"/>
</dbReference>
<accession>A0AAW1K435</accession>
<evidence type="ECO:0000313" key="2">
    <source>
        <dbReference type="Proteomes" id="UP001443914"/>
    </source>
</evidence>
<protein>
    <submittedName>
        <fullName evidence="1">Uncharacterized protein</fullName>
    </submittedName>
</protein>
<organism evidence="1 2">
    <name type="scientific">Saponaria officinalis</name>
    <name type="common">Common soapwort</name>
    <name type="synonym">Lychnis saponaria</name>
    <dbReference type="NCBI Taxonomy" id="3572"/>
    <lineage>
        <taxon>Eukaryota</taxon>
        <taxon>Viridiplantae</taxon>
        <taxon>Streptophyta</taxon>
        <taxon>Embryophyta</taxon>
        <taxon>Tracheophyta</taxon>
        <taxon>Spermatophyta</taxon>
        <taxon>Magnoliopsida</taxon>
        <taxon>eudicotyledons</taxon>
        <taxon>Gunneridae</taxon>
        <taxon>Pentapetalae</taxon>
        <taxon>Caryophyllales</taxon>
        <taxon>Caryophyllaceae</taxon>
        <taxon>Caryophylleae</taxon>
        <taxon>Saponaria</taxon>
    </lineage>
</organism>
<evidence type="ECO:0000313" key="1">
    <source>
        <dbReference type="EMBL" id="KAK9713619.1"/>
    </source>
</evidence>
<dbReference type="SUPFAM" id="SSF50249">
    <property type="entry name" value="Nucleic acid-binding proteins"/>
    <property type="match status" value="1"/>
</dbReference>
<gene>
    <name evidence="1" type="ORF">RND81_06G040100</name>
</gene>
<name>A0AAW1K435_SAPOF</name>
<keyword evidence="2" id="KW-1185">Reference proteome</keyword>